<dbReference type="Proteomes" id="UP000305067">
    <property type="component" value="Unassembled WGS sequence"/>
</dbReference>
<feature type="transmembrane region" description="Helical" evidence="1">
    <location>
        <begin position="68"/>
        <end position="87"/>
    </location>
</feature>
<proteinExistence type="predicted"/>
<organism evidence="2 3">
    <name type="scientific">Pterulicium gracile</name>
    <dbReference type="NCBI Taxonomy" id="1884261"/>
    <lineage>
        <taxon>Eukaryota</taxon>
        <taxon>Fungi</taxon>
        <taxon>Dikarya</taxon>
        <taxon>Basidiomycota</taxon>
        <taxon>Agaricomycotina</taxon>
        <taxon>Agaricomycetes</taxon>
        <taxon>Agaricomycetidae</taxon>
        <taxon>Agaricales</taxon>
        <taxon>Pleurotineae</taxon>
        <taxon>Pterulaceae</taxon>
        <taxon>Pterulicium</taxon>
    </lineage>
</organism>
<protein>
    <submittedName>
        <fullName evidence="2">Uncharacterized protein</fullName>
    </submittedName>
</protein>
<dbReference type="EMBL" id="ML178860">
    <property type="protein sequence ID" value="TFK96453.1"/>
    <property type="molecule type" value="Genomic_DNA"/>
</dbReference>
<evidence type="ECO:0000313" key="2">
    <source>
        <dbReference type="EMBL" id="TFK96453.1"/>
    </source>
</evidence>
<keyword evidence="3" id="KW-1185">Reference proteome</keyword>
<keyword evidence="1" id="KW-1133">Transmembrane helix</keyword>
<feature type="transmembrane region" description="Helical" evidence="1">
    <location>
        <begin position="93"/>
        <end position="116"/>
    </location>
</feature>
<keyword evidence="1" id="KW-0812">Transmembrane</keyword>
<sequence>MFGIQRSDFVSNADIGMAFARLSSDWQALHSDWQELQHAFQETLDAFVHDIHCWKEFLKAEYATGTKIARMVYGLLAWIAFPVVWILQQPLWVFVVSPNVIVLMVMTSILAAYFTLRLVSRMDRADVLGAQRARAWIDEITRSIFVWVEERKTQDARNATMNDLIRAADALRAEMSAATREYEASTRCST</sequence>
<evidence type="ECO:0000256" key="1">
    <source>
        <dbReference type="SAM" id="Phobius"/>
    </source>
</evidence>
<dbReference type="AlphaFoldDB" id="A0A5C3QDC0"/>
<accession>A0A5C3QDC0</accession>
<name>A0A5C3QDC0_9AGAR</name>
<evidence type="ECO:0000313" key="3">
    <source>
        <dbReference type="Proteomes" id="UP000305067"/>
    </source>
</evidence>
<reference evidence="2 3" key="1">
    <citation type="journal article" date="2019" name="Nat. Ecol. Evol.">
        <title>Megaphylogeny resolves global patterns of mushroom evolution.</title>
        <authorList>
            <person name="Varga T."/>
            <person name="Krizsan K."/>
            <person name="Foldi C."/>
            <person name="Dima B."/>
            <person name="Sanchez-Garcia M."/>
            <person name="Sanchez-Ramirez S."/>
            <person name="Szollosi G.J."/>
            <person name="Szarkandi J.G."/>
            <person name="Papp V."/>
            <person name="Albert L."/>
            <person name="Andreopoulos W."/>
            <person name="Angelini C."/>
            <person name="Antonin V."/>
            <person name="Barry K.W."/>
            <person name="Bougher N.L."/>
            <person name="Buchanan P."/>
            <person name="Buyck B."/>
            <person name="Bense V."/>
            <person name="Catcheside P."/>
            <person name="Chovatia M."/>
            <person name="Cooper J."/>
            <person name="Damon W."/>
            <person name="Desjardin D."/>
            <person name="Finy P."/>
            <person name="Geml J."/>
            <person name="Haridas S."/>
            <person name="Hughes K."/>
            <person name="Justo A."/>
            <person name="Karasinski D."/>
            <person name="Kautmanova I."/>
            <person name="Kiss B."/>
            <person name="Kocsube S."/>
            <person name="Kotiranta H."/>
            <person name="LaButti K.M."/>
            <person name="Lechner B.E."/>
            <person name="Liimatainen K."/>
            <person name="Lipzen A."/>
            <person name="Lukacs Z."/>
            <person name="Mihaltcheva S."/>
            <person name="Morgado L.N."/>
            <person name="Niskanen T."/>
            <person name="Noordeloos M.E."/>
            <person name="Ohm R.A."/>
            <person name="Ortiz-Santana B."/>
            <person name="Ovrebo C."/>
            <person name="Racz N."/>
            <person name="Riley R."/>
            <person name="Savchenko A."/>
            <person name="Shiryaev A."/>
            <person name="Soop K."/>
            <person name="Spirin V."/>
            <person name="Szebenyi C."/>
            <person name="Tomsovsky M."/>
            <person name="Tulloss R.E."/>
            <person name="Uehling J."/>
            <person name="Grigoriev I.V."/>
            <person name="Vagvolgyi C."/>
            <person name="Papp T."/>
            <person name="Martin F.M."/>
            <person name="Miettinen O."/>
            <person name="Hibbett D.S."/>
            <person name="Nagy L.G."/>
        </authorList>
    </citation>
    <scope>NUCLEOTIDE SEQUENCE [LARGE SCALE GENOMIC DNA]</scope>
    <source>
        <strain evidence="2 3">CBS 309.79</strain>
    </source>
</reference>
<keyword evidence="1" id="KW-0472">Membrane</keyword>
<gene>
    <name evidence="2" type="ORF">BDV98DRAFT_608289</name>
</gene>